<organism evidence="1">
    <name type="scientific">Desulfobacca acetoxidans</name>
    <dbReference type="NCBI Taxonomy" id="60893"/>
    <lineage>
        <taxon>Bacteria</taxon>
        <taxon>Pseudomonadati</taxon>
        <taxon>Thermodesulfobacteriota</taxon>
        <taxon>Desulfobaccia</taxon>
        <taxon>Desulfobaccales</taxon>
        <taxon>Desulfobaccaceae</taxon>
        <taxon>Desulfobacca</taxon>
    </lineage>
</organism>
<sequence>MIRESKSGAYLGPLPEMMTWQVASTPNFDVFDRQGRRLILGKCSRLPDDEDISRGRFGIDFHRALPPFTGPSGFTCNWGEGEVEVNAYNYACCLPRALRFREFTANLAFAARNPEEYQAKRRTYDHFYEHLYNGAFQVVIAVPHSGQVYRKPDIYHPFPLSEIDAWTARVGVRSLNSGELPARRILISLHSTDYFGSLLDIGDFGLPQNRGLPAVLEQLRRRFAGDIEALLPAYRRYIVPYTSARVEWFEKKFGTLDPGHLAKISTAASFELRSIRQVLDNGGFQGNLGTAAGLRRGLESFWRYPSRDLITLNGIFSGRKTARLLNLATKLRQAGIHTAVQVECSRFLARNHPGLAAEFVHRLIESLDAFSRSG</sequence>
<protein>
    <submittedName>
        <fullName evidence="1">Uncharacterized protein</fullName>
    </submittedName>
</protein>
<proteinExistence type="predicted"/>
<dbReference type="EMBL" id="DTHB01000027">
    <property type="protein sequence ID" value="HGB14284.1"/>
    <property type="molecule type" value="Genomic_DNA"/>
</dbReference>
<name>A0A7C3SIE2_9BACT</name>
<evidence type="ECO:0000313" key="1">
    <source>
        <dbReference type="EMBL" id="HGB14284.1"/>
    </source>
</evidence>
<comment type="caution">
    <text evidence="1">The sequence shown here is derived from an EMBL/GenBank/DDBJ whole genome shotgun (WGS) entry which is preliminary data.</text>
</comment>
<reference evidence="1" key="1">
    <citation type="journal article" date="2020" name="mSystems">
        <title>Genome- and Community-Level Interaction Insights into Carbon Utilization and Element Cycling Functions of Hydrothermarchaeota in Hydrothermal Sediment.</title>
        <authorList>
            <person name="Zhou Z."/>
            <person name="Liu Y."/>
            <person name="Xu W."/>
            <person name="Pan J."/>
            <person name="Luo Z.H."/>
            <person name="Li M."/>
        </authorList>
    </citation>
    <scope>NUCLEOTIDE SEQUENCE [LARGE SCALE GENOMIC DNA]</scope>
    <source>
        <strain evidence="1">SpSt-776</strain>
    </source>
</reference>
<dbReference type="AlphaFoldDB" id="A0A7C3SIE2"/>
<accession>A0A7C3SIE2</accession>
<gene>
    <name evidence="1" type="ORF">ENV62_03470</name>
</gene>